<gene>
    <name evidence="1" type="ORF">ABT317_40115</name>
</gene>
<dbReference type="EMBL" id="JBEPCU010001213">
    <property type="protein sequence ID" value="MER6983004.1"/>
    <property type="molecule type" value="Genomic_DNA"/>
</dbReference>
<comment type="caution">
    <text evidence="1">The sequence shown here is derived from an EMBL/GenBank/DDBJ whole genome shotgun (WGS) entry which is preliminary data.</text>
</comment>
<protein>
    <submittedName>
        <fullName evidence="1">Polyprenyl synthetase family protein</fullName>
    </submittedName>
</protein>
<evidence type="ECO:0000313" key="1">
    <source>
        <dbReference type="EMBL" id="MER6983004.1"/>
    </source>
</evidence>
<accession>A0ABV1WFZ2</accession>
<reference evidence="1 2" key="1">
    <citation type="submission" date="2024-06" db="EMBL/GenBank/DDBJ databases">
        <title>The Natural Products Discovery Center: Release of the First 8490 Sequenced Strains for Exploring Actinobacteria Biosynthetic Diversity.</title>
        <authorList>
            <person name="Kalkreuter E."/>
            <person name="Kautsar S.A."/>
            <person name="Yang D."/>
            <person name="Bader C.D."/>
            <person name="Teijaro C.N."/>
            <person name="Fluegel L."/>
            <person name="Davis C.M."/>
            <person name="Simpson J.R."/>
            <person name="Lauterbach L."/>
            <person name="Steele A.D."/>
            <person name="Gui C."/>
            <person name="Meng S."/>
            <person name="Li G."/>
            <person name="Viehrig K."/>
            <person name="Ye F."/>
            <person name="Su P."/>
            <person name="Kiefer A.F."/>
            <person name="Nichols A."/>
            <person name="Cepeda A.J."/>
            <person name="Yan W."/>
            <person name="Fan B."/>
            <person name="Jiang Y."/>
            <person name="Adhikari A."/>
            <person name="Zheng C.-J."/>
            <person name="Schuster L."/>
            <person name="Cowan T.M."/>
            <person name="Smanski M.J."/>
            <person name="Chevrette M.G."/>
            <person name="De Carvalho L.P.S."/>
            <person name="Shen B."/>
        </authorList>
    </citation>
    <scope>NUCLEOTIDE SEQUENCE [LARGE SCALE GENOMIC DNA]</scope>
    <source>
        <strain evidence="1 2">NPDC000634</strain>
    </source>
</reference>
<dbReference type="Proteomes" id="UP001458415">
    <property type="component" value="Unassembled WGS sequence"/>
</dbReference>
<dbReference type="Gene3D" id="1.10.600.10">
    <property type="entry name" value="Farnesyl Diphosphate Synthase"/>
    <property type="match status" value="1"/>
</dbReference>
<keyword evidence="2" id="KW-1185">Reference proteome</keyword>
<evidence type="ECO:0000313" key="2">
    <source>
        <dbReference type="Proteomes" id="UP001458415"/>
    </source>
</evidence>
<name>A0ABV1WFZ2_9ACTN</name>
<dbReference type="InterPro" id="IPR008949">
    <property type="entry name" value="Isoprenoid_synthase_dom_sf"/>
</dbReference>
<sequence>LRVHPALEQARRDTVRYAEEARAALAPLPECDAKAALLQLCDAVVHRAG</sequence>
<proteinExistence type="predicted"/>
<organism evidence="1 2">
    <name type="scientific">Streptomyces carpinensis</name>
    <dbReference type="NCBI Taxonomy" id="66369"/>
    <lineage>
        <taxon>Bacteria</taxon>
        <taxon>Bacillati</taxon>
        <taxon>Actinomycetota</taxon>
        <taxon>Actinomycetes</taxon>
        <taxon>Kitasatosporales</taxon>
        <taxon>Streptomycetaceae</taxon>
        <taxon>Streptomyces</taxon>
    </lineage>
</organism>
<feature type="non-terminal residue" evidence="1">
    <location>
        <position position="1"/>
    </location>
</feature>